<dbReference type="InterPro" id="IPR027815">
    <property type="entry name" value="CSC1/OSCA1-like_cyt"/>
</dbReference>
<dbReference type="InterPro" id="IPR045122">
    <property type="entry name" value="Csc1-like"/>
</dbReference>
<sequence>MDAATAPITTAAGMGCNAASRTNRISIISSLFLLIALVVFNGPLVMGAIPAKLLQPTAQDAHHESPVAPSVLQELHEFHHYSPWPAVLPESSNADFAPTLMATDLPKPKTKQNQGIVVPFMTFLTIGLVCLLIFCVVRTCFLDIYSPRRVLTRGRPPKLKRGLLSWIPVVFTTKESLLITTIGLDGVMFLRFFKMGYKMFGLFTILGMGILAPTNYYARPPKLSNVTGYKLEDLILPALSVNNVPNQSEYLRVHLAFTWIFSLLTLGYIVAFYRGYVLLKLQYDEYALRQTKMSKIEMRSVMVFGIPRELRNEVDLASYFESLGVGNVENVVLCRNWSHLRKNIQTRAFYLNKLETVFSQLSRRRTAHDTPSFFKSAFRSVFSCCMRSSPAPRRQWQRLDMFRGNSAVRVSAQLTSEHSPLLPRRAFGSSDAIDPSVLEVLSRIDAMNPRWRPQHRTGFLGLFGPLVDSAEYYAAKFNEFDRQVARYRRMPERSAPTAVGIVSFESPLSATLVSQALVQRRPFACMTKMAPEPRDIYWPNLSSKTASSYTKLIRSLLVVISLFLLVFSSTFVVSSIAGLIDLERLAVYIPVLGAVLKDIPDTWIQFIQGVIPALLLSLWTSSLPSLLLFLSQAQGLEAASWIEMSLLTKYFFYQLWNILFVTVFARTLVYEIIPNPQKVIELLGQMVPKASTTLVNYVILQAAAVYPAQLLLAAPLIVTWISRFSPWSRNTPRQISDAYYPSILTCINYGIVYPGPIMIFVIGVVYAPISPLILPFCTLFFAMGYFIFKYLLMYVHLPRYESKGIATPLAVNRCLMGLVIMQFTMMGLLGLKASADGGASTKTRHNGPTFGPAASEATPWSAYAQMVIGVLPLPVITAFVYGWLNNGYAKQVLHIPLEILGKVAAELIRNMPEQSSDTASSSHPNVHTRGAGNDNGGAYTSNNGSGASVPPTILQGMRSLPGGRSNIGRELNEFTPRRPTTLQSRNRDASGRLSINGSAVRPTVNAAAIDAGNLTISPTLRSPELPLGLAGANSSTSSFTSFHTSPERSTSAIPQATLNRKVSTLSMQTGRFSLFEEGPNEQSPFDALGANDPDTGRQRSGQEEESLLLSALDQEECISLGIHLEPPMTRVPGILDAPVQSASSILRYGDEVDLVNRNTMGNGTDGDPMLDDLNVHTYIHPALVGRLPIAWLPERQQPPRLSELRDEQTRNQREVWRRLVFKQRVGVRVAVSDSSPRCPLYNDGSETLAYGSRGLSVDETLLEPRFGDQDANGPAIGRIRSFVDGFASWVHLTMS</sequence>
<feature type="transmembrane region" description="Helical" evidence="8">
    <location>
        <begin position="739"/>
        <end position="766"/>
    </location>
</feature>
<evidence type="ECO:0000256" key="8">
    <source>
        <dbReference type="SAM" id="Phobius"/>
    </source>
</evidence>
<feature type="transmembrane region" description="Helical" evidence="8">
    <location>
        <begin position="862"/>
        <end position="884"/>
    </location>
</feature>
<evidence type="ECO:0000259" key="11">
    <source>
        <dbReference type="Pfam" id="PF14703"/>
    </source>
</evidence>
<dbReference type="Pfam" id="PF14703">
    <property type="entry name" value="PHM7_cyt"/>
    <property type="match status" value="1"/>
</dbReference>
<protein>
    <recommendedName>
        <fullName evidence="14">CSC1/OSCA1-like 7TM region domain-containing protein</fullName>
    </recommendedName>
</protein>
<reference evidence="12 13" key="1">
    <citation type="submission" date="2021-02" db="EMBL/GenBank/DDBJ databases">
        <title>Variation within the Batrachochytrium salamandrivorans European outbreak.</title>
        <authorList>
            <person name="Kelly M."/>
            <person name="Pasmans F."/>
            <person name="Shea T.P."/>
            <person name="Munoz J.F."/>
            <person name="Carranza S."/>
            <person name="Cuomo C.A."/>
            <person name="Martel A."/>
        </authorList>
    </citation>
    <scope>NUCLEOTIDE SEQUENCE [LARGE SCALE GENOMIC DNA]</scope>
    <source>
        <strain evidence="12 13">AMFP18/2</strain>
    </source>
</reference>
<keyword evidence="13" id="KW-1185">Reference proteome</keyword>
<feature type="transmembrane region" description="Helical" evidence="8">
    <location>
        <begin position="556"/>
        <end position="580"/>
    </location>
</feature>
<feature type="transmembrane region" description="Helical" evidence="8">
    <location>
        <begin position="606"/>
        <end position="630"/>
    </location>
</feature>
<feature type="region of interest" description="Disordered" evidence="7">
    <location>
        <begin position="912"/>
        <end position="950"/>
    </location>
</feature>
<evidence type="ECO:0000256" key="6">
    <source>
        <dbReference type="ARBA" id="ARBA00023136"/>
    </source>
</evidence>
<keyword evidence="5 8" id="KW-1133">Transmembrane helix</keyword>
<evidence type="ECO:0000256" key="7">
    <source>
        <dbReference type="SAM" id="MobiDB-lite"/>
    </source>
</evidence>
<feature type="compositionally biased region" description="Polar residues" evidence="7">
    <location>
        <begin position="912"/>
        <end position="925"/>
    </location>
</feature>
<comment type="caution">
    <text evidence="12">The sequence shown here is derived from an EMBL/GenBank/DDBJ whole genome shotgun (WGS) entry which is preliminary data.</text>
</comment>
<organism evidence="12 13">
    <name type="scientific">Batrachochytrium salamandrivorans</name>
    <dbReference type="NCBI Taxonomy" id="1357716"/>
    <lineage>
        <taxon>Eukaryota</taxon>
        <taxon>Fungi</taxon>
        <taxon>Fungi incertae sedis</taxon>
        <taxon>Chytridiomycota</taxon>
        <taxon>Chytridiomycota incertae sedis</taxon>
        <taxon>Chytridiomycetes</taxon>
        <taxon>Rhizophydiales</taxon>
        <taxon>Rhizophydiales incertae sedis</taxon>
        <taxon>Batrachochytrium</taxon>
    </lineage>
</organism>
<keyword evidence="6 8" id="KW-0472">Membrane</keyword>
<dbReference type="InterPro" id="IPR032880">
    <property type="entry name" value="CSC1/OSCA1-like_N"/>
</dbReference>
<evidence type="ECO:0008006" key="14">
    <source>
        <dbReference type="Google" id="ProtNLM"/>
    </source>
</evidence>
<keyword evidence="3" id="KW-0813">Transport</keyword>
<dbReference type="EMBL" id="JAFCIX010000242">
    <property type="protein sequence ID" value="KAH6596269.1"/>
    <property type="molecule type" value="Genomic_DNA"/>
</dbReference>
<evidence type="ECO:0000259" key="10">
    <source>
        <dbReference type="Pfam" id="PF13967"/>
    </source>
</evidence>
<gene>
    <name evidence="12" type="ORF">BASA50_005313</name>
</gene>
<feature type="region of interest" description="Disordered" evidence="7">
    <location>
        <begin position="1075"/>
        <end position="1105"/>
    </location>
</feature>
<dbReference type="PANTHER" id="PTHR13018:SF5">
    <property type="entry name" value="RE44586P"/>
    <property type="match status" value="1"/>
</dbReference>
<comment type="subcellular location">
    <subcellularLocation>
        <location evidence="1">Membrane</location>
        <topology evidence="1">Multi-pass membrane protein</topology>
    </subcellularLocation>
</comment>
<name>A0ABQ8FDA3_9FUNG</name>
<feature type="transmembrane region" description="Helical" evidence="8">
    <location>
        <begin position="772"/>
        <end position="792"/>
    </location>
</feature>
<feature type="transmembrane region" description="Helical" evidence="8">
    <location>
        <begin position="651"/>
        <end position="673"/>
    </location>
</feature>
<dbReference type="InterPro" id="IPR003864">
    <property type="entry name" value="CSC1/OSCA1-like_7TM"/>
</dbReference>
<feature type="transmembrane region" description="Helical" evidence="8">
    <location>
        <begin position="199"/>
        <end position="218"/>
    </location>
</feature>
<proteinExistence type="inferred from homology"/>
<accession>A0ABQ8FDA3</accession>
<dbReference type="Pfam" id="PF13967">
    <property type="entry name" value="RSN1_TM"/>
    <property type="match status" value="1"/>
</dbReference>
<feature type="transmembrane region" description="Helical" evidence="8">
    <location>
        <begin position="253"/>
        <end position="273"/>
    </location>
</feature>
<dbReference type="PANTHER" id="PTHR13018">
    <property type="entry name" value="PROBABLE MEMBRANE PROTEIN DUF221-RELATED"/>
    <property type="match status" value="1"/>
</dbReference>
<evidence type="ECO:0000256" key="1">
    <source>
        <dbReference type="ARBA" id="ARBA00004141"/>
    </source>
</evidence>
<feature type="domain" description="CSC1/OSCA1-like cytosolic" evidence="11">
    <location>
        <begin position="299"/>
        <end position="540"/>
    </location>
</feature>
<evidence type="ECO:0000313" key="13">
    <source>
        <dbReference type="Proteomes" id="UP001648503"/>
    </source>
</evidence>
<feature type="transmembrane region" description="Helical" evidence="8">
    <location>
        <begin position="813"/>
        <end position="831"/>
    </location>
</feature>
<evidence type="ECO:0000259" key="9">
    <source>
        <dbReference type="Pfam" id="PF02714"/>
    </source>
</evidence>
<feature type="domain" description="CSC1/OSCA1-like N-terminal transmembrane" evidence="10">
    <location>
        <begin position="116"/>
        <end position="269"/>
    </location>
</feature>
<feature type="transmembrane region" description="Helical" evidence="8">
    <location>
        <begin position="693"/>
        <end position="718"/>
    </location>
</feature>
<keyword evidence="4 8" id="KW-0812">Transmembrane</keyword>
<evidence type="ECO:0000256" key="4">
    <source>
        <dbReference type="ARBA" id="ARBA00022692"/>
    </source>
</evidence>
<feature type="domain" description="CSC1/OSCA1-like 7TM region" evidence="9">
    <location>
        <begin position="554"/>
        <end position="829"/>
    </location>
</feature>
<dbReference type="Proteomes" id="UP001648503">
    <property type="component" value="Unassembled WGS sequence"/>
</dbReference>
<feature type="transmembrane region" description="Helical" evidence="8">
    <location>
        <begin position="116"/>
        <end position="145"/>
    </location>
</feature>
<feature type="transmembrane region" description="Helical" evidence="8">
    <location>
        <begin position="28"/>
        <end position="49"/>
    </location>
</feature>
<evidence type="ECO:0000256" key="3">
    <source>
        <dbReference type="ARBA" id="ARBA00022448"/>
    </source>
</evidence>
<evidence type="ECO:0000256" key="2">
    <source>
        <dbReference type="ARBA" id="ARBA00007779"/>
    </source>
</evidence>
<evidence type="ECO:0000313" key="12">
    <source>
        <dbReference type="EMBL" id="KAH6596269.1"/>
    </source>
</evidence>
<evidence type="ECO:0000256" key="5">
    <source>
        <dbReference type="ARBA" id="ARBA00022989"/>
    </source>
</evidence>
<comment type="similarity">
    <text evidence="2">Belongs to the CSC1 (TC 1.A.17) family.</text>
</comment>
<dbReference type="Pfam" id="PF02714">
    <property type="entry name" value="RSN1_7TM"/>
    <property type="match status" value="1"/>
</dbReference>